<dbReference type="GO" id="GO:0007165">
    <property type="term" value="P:signal transduction"/>
    <property type="evidence" value="ECO:0007669"/>
    <property type="project" value="InterPro"/>
</dbReference>
<evidence type="ECO:0000259" key="1">
    <source>
        <dbReference type="Pfam" id="PF03822"/>
    </source>
</evidence>
<accession>A0AA88RBN6</accession>
<name>A0AA88RBN6_9ASTE</name>
<dbReference type="Pfam" id="PF03822">
    <property type="entry name" value="NAF"/>
    <property type="match status" value="1"/>
</dbReference>
<dbReference type="Gene3D" id="3.30.310.80">
    <property type="entry name" value="Kinase associated domain 1, KA1"/>
    <property type="match status" value="1"/>
</dbReference>
<comment type="caution">
    <text evidence="2">The sequence shown here is derived from an EMBL/GenBank/DDBJ whole genome shotgun (WGS) entry which is preliminary data.</text>
</comment>
<sequence length="74" mass="8673">MIAAAVCRVHCRCHGEVESKRREKEDLRCDEKKRVDLSPLFEENKREEKEEMRFATARPASCVISKLEEVGPRR</sequence>
<keyword evidence="3" id="KW-1185">Reference proteome</keyword>
<evidence type="ECO:0000313" key="2">
    <source>
        <dbReference type="EMBL" id="KAK2979071.1"/>
    </source>
</evidence>
<reference evidence="2" key="1">
    <citation type="submission" date="2022-12" db="EMBL/GenBank/DDBJ databases">
        <title>Draft genome assemblies for two species of Escallonia (Escalloniales).</title>
        <authorList>
            <person name="Chanderbali A."/>
            <person name="Dervinis C."/>
            <person name="Anghel I."/>
            <person name="Soltis D."/>
            <person name="Soltis P."/>
            <person name="Zapata F."/>
        </authorList>
    </citation>
    <scope>NUCLEOTIDE SEQUENCE</scope>
    <source>
        <strain evidence="2">UCBG92.1500</strain>
        <tissue evidence="2">Leaf</tissue>
    </source>
</reference>
<dbReference type="EMBL" id="JAVXUO010001800">
    <property type="protein sequence ID" value="KAK2979071.1"/>
    <property type="molecule type" value="Genomic_DNA"/>
</dbReference>
<organism evidence="2 3">
    <name type="scientific">Escallonia rubra</name>
    <dbReference type="NCBI Taxonomy" id="112253"/>
    <lineage>
        <taxon>Eukaryota</taxon>
        <taxon>Viridiplantae</taxon>
        <taxon>Streptophyta</taxon>
        <taxon>Embryophyta</taxon>
        <taxon>Tracheophyta</taxon>
        <taxon>Spermatophyta</taxon>
        <taxon>Magnoliopsida</taxon>
        <taxon>eudicotyledons</taxon>
        <taxon>Gunneridae</taxon>
        <taxon>Pentapetalae</taxon>
        <taxon>asterids</taxon>
        <taxon>campanulids</taxon>
        <taxon>Escalloniales</taxon>
        <taxon>Escalloniaceae</taxon>
        <taxon>Escallonia</taxon>
    </lineage>
</organism>
<dbReference type="AlphaFoldDB" id="A0AA88RBN6"/>
<feature type="domain" description="NAF" evidence="1">
    <location>
        <begin position="35"/>
        <end position="71"/>
    </location>
</feature>
<proteinExistence type="predicted"/>
<dbReference type="InterPro" id="IPR004041">
    <property type="entry name" value="NAF_dom"/>
</dbReference>
<evidence type="ECO:0000313" key="3">
    <source>
        <dbReference type="Proteomes" id="UP001187471"/>
    </source>
</evidence>
<gene>
    <name evidence="2" type="ORF">RJ640_026021</name>
</gene>
<dbReference type="Proteomes" id="UP001187471">
    <property type="component" value="Unassembled WGS sequence"/>
</dbReference>
<protein>
    <recommendedName>
        <fullName evidence="1">NAF domain-containing protein</fullName>
    </recommendedName>
</protein>